<dbReference type="GO" id="GO:1901981">
    <property type="term" value="F:phosphatidylinositol phosphate binding"/>
    <property type="evidence" value="ECO:0007669"/>
    <property type="project" value="TreeGrafter"/>
</dbReference>
<keyword evidence="1" id="KW-0072">Autophagy</keyword>
<reference evidence="4 5" key="1">
    <citation type="journal article" date="2018" name="Mol. Genet. Genomics">
        <title>The red deer Cervus elaphus genome CerEla1.0: sequencing, annotating, genes, and chromosomes.</title>
        <authorList>
            <person name="Bana N.A."/>
            <person name="Nyiri A."/>
            <person name="Nagy J."/>
            <person name="Frank K."/>
            <person name="Nagy T."/>
            <person name="Steger V."/>
            <person name="Schiller M."/>
            <person name="Lakatos P."/>
            <person name="Sugar L."/>
            <person name="Horn P."/>
            <person name="Barta E."/>
            <person name="Orosz L."/>
        </authorList>
    </citation>
    <scope>NUCLEOTIDE SEQUENCE [LARGE SCALE GENOMIC DNA]</scope>
    <source>
        <strain evidence="4">Hungarian</strain>
    </source>
</reference>
<keyword evidence="5" id="KW-1185">Reference proteome</keyword>
<evidence type="ECO:0000313" key="4">
    <source>
        <dbReference type="EMBL" id="OWK00746.1"/>
    </source>
</evidence>
<name>A0A212C444_CEREH</name>
<dbReference type="GO" id="GO:0061910">
    <property type="term" value="P:autophagosome-endosome fusion"/>
    <property type="evidence" value="ECO:0007669"/>
    <property type="project" value="TreeGrafter"/>
</dbReference>
<dbReference type="InterPro" id="IPR048569">
    <property type="entry name" value="RUBC_PIKBD"/>
</dbReference>
<evidence type="ECO:0000259" key="3">
    <source>
        <dbReference type="Pfam" id="PF21054"/>
    </source>
</evidence>
<evidence type="ECO:0000256" key="1">
    <source>
        <dbReference type="ARBA" id="ARBA00023006"/>
    </source>
</evidence>
<evidence type="ECO:0000256" key="2">
    <source>
        <dbReference type="SAM" id="MobiDB-lite"/>
    </source>
</evidence>
<dbReference type="AlphaFoldDB" id="A0A212C444"/>
<feature type="non-terminal residue" evidence="4">
    <location>
        <position position="254"/>
    </location>
</feature>
<dbReference type="Pfam" id="PF21054">
    <property type="entry name" value="RUBC_PIKBD"/>
    <property type="match status" value="1"/>
</dbReference>
<accession>A0A212C444</accession>
<evidence type="ECO:0000313" key="5">
    <source>
        <dbReference type="Proteomes" id="UP000242450"/>
    </source>
</evidence>
<organism evidence="4 5">
    <name type="scientific">Cervus elaphus hippelaphus</name>
    <name type="common">European red deer</name>
    <dbReference type="NCBI Taxonomy" id="46360"/>
    <lineage>
        <taxon>Eukaryota</taxon>
        <taxon>Metazoa</taxon>
        <taxon>Chordata</taxon>
        <taxon>Craniata</taxon>
        <taxon>Vertebrata</taxon>
        <taxon>Euteleostomi</taxon>
        <taxon>Mammalia</taxon>
        <taxon>Eutheria</taxon>
        <taxon>Laurasiatheria</taxon>
        <taxon>Artiodactyla</taxon>
        <taxon>Ruminantia</taxon>
        <taxon>Pecora</taxon>
        <taxon>Cervidae</taxon>
        <taxon>Cervinae</taxon>
        <taxon>Cervus</taxon>
    </lineage>
</organism>
<dbReference type="InterPro" id="IPR052428">
    <property type="entry name" value="Autophagy_HostDef_Reg"/>
</dbReference>
<feature type="region of interest" description="Disordered" evidence="2">
    <location>
        <begin position="1"/>
        <end position="38"/>
    </location>
</feature>
<feature type="domain" description="Rubicon PI3K-binding" evidence="3">
    <location>
        <begin position="81"/>
        <end position="251"/>
    </location>
</feature>
<dbReference type="PANTHER" id="PTHR45971:SF2">
    <property type="entry name" value="PROTEIN ASSOCIATED WITH UVRAG AS AUTOPHAGY ENHANCER"/>
    <property type="match status" value="1"/>
</dbReference>
<dbReference type="GO" id="GO:0097352">
    <property type="term" value="P:autophagosome maturation"/>
    <property type="evidence" value="ECO:0007669"/>
    <property type="project" value="TreeGrafter"/>
</dbReference>
<dbReference type="EMBL" id="MKHE01000030">
    <property type="protein sequence ID" value="OWK00746.1"/>
    <property type="molecule type" value="Genomic_DNA"/>
</dbReference>
<proteinExistence type="predicted"/>
<comment type="caution">
    <text evidence="4">The sequence shown here is derived from an EMBL/GenBank/DDBJ whole genome shotgun (WGS) entry which is preliminary data.</text>
</comment>
<dbReference type="GO" id="GO:0000421">
    <property type="term" value="C:autophagosome membrane"/>
    <property type="evidence" value="ECO:0007669"/>
    <property type="project" value="TreeGrafter"/>
</dbReference>
<protein>
    <recommendedName>
        <fullName evidence="3">Rubicon PI3K-binding domain-containing protein</fullName>
    </recommendedName>
</protein>
<dbReference type="GO" id="GO:0061909">
    <property type="term" value="P:autophagosome-lysosome fusion"/>
    <property type="evidence" value="ECO:0007669"/>
    <property type="project" value="TreeGrafter"/>
</dbReference>
<feature type="compositionally biased region" description="Polar residues" evidence="2">
    <location>
        <begin position="1"/>
        <end position="10"/>
    </location>
</feature>
<dbReference type="Proteomes" id="UP000242450">
    <property type="component" value="Chromosome 30"/>
</dbReference>
<dbReference type="OrthoDB" id="10067503at2759"/>
<gene>
    <name evidence="4" type="ORF">Celaphus_00016528</name>
</gene>
<sequence>MVSQSSSRQDSPVDPWEGVSDDPGDTDGLPSLLDTEHPSCPSDIRFTRHKAAWINPPYAVQVGGRTISSNSFSPEAFVLPVDVEKENAHFYVADMIISIMEKMKCNILSQQHSETWSTEEASRPLGSDQADLEGTFYTHVKQESGSSTSSDSGYEGCAVLQVSPVVETPTFSEVTEEDCKCDFDDFVIVELGDFTNTTEPCGCSFDTSKSVIHEPNFNSAELIAKELYRVFKKCWMLAEVHYQLAGSLDEAGSI</sequence>
<dbReference type="PANTHER" id="PTHR45971">
    <property type="entry name" value="PHOX (PX) DOMAIN-CONTAINING PROTEIN"/>
    <property type="match status" value="1"/>
</dbReference>